<reference evidence="2 4" key="1">
    <citation type="submission" date="2018-10" db="EMBL/GenBank/DDBJ databases">
        <title>The complete genome of Acinetobacter wuhouensis strain WCHAW010062.</title>
        <authorList>
            <person name="Hu Y."/>
            <person name="Long H."/>
            <person name="Feng Y."/>
            <person name="Zong Z."/>
        </authorList>
    </citation>
    <scope>NUCLEOTIDE SEQUENCE [LARGE SCALE GENOMIC DNA]</scope>
    <source>
        <strain evidence="2 4">WCHAW010062</strain>
    </source>
</reference>
<evidence type="ECO:0000313" key="4">
    <source>
        <dbReference type="Proteomes" id="UP000279962"/>
    </source>
</evidence>
<feature type="transmembrane region" description="Helical" evidence="1">
    <location>
        <begin position="6"/>
        <end position="23"/>
    </location>
</feature>
<gene>
    <name evidence="2" type="ORF">CDG68_06690</name>
    <name evidence="3" type="ORF">EXU28_08560</name>
</gene>
<keyword evidence="1" id="KW-0812">Transmembrane</keyword>
<protein>
    <submittedName>
        <fullName evidence="2">Uncharacterized protein</fullName>
    </submittedName>
</protein>
<sequence>MNILIWVILAVVVMGCLFIYRMSKKSGQMMSDAMGYAQRFGRIPQAELDKILIDPEFMTWSQEKLKVISSDQIKAQGEARIFGQLFIDYYRERKHQGQ</sequence>
<proteinExistence type="predicted"/>
<reference evidence="3 5" key="2">
    <citation type="submission" date="2019-02" db="EMBL/GenBank/DDBJ databases">
        <title>The Batch Genome Submission of Acinetobacter spp. strains.</title>
        <authorList>
            <person name="Qin J."/>
            <person name="Hu Y."/>
            <person name="Ye H."/>
            <person name="Wei L."/>
            <person name="Feng Y."/>
            <person name="Zong Z."/>
        </authorList>
    </citation>
    <scope>NUCLEOTIDE SEQUENCE [LARGE SCALE GENOMIC DNA]</scope>
    <source>
        <strain evidence="3 5">WCHAW060049</strain>
    </source>
</reference>
<dbReference type="EMBL" id="CP033133">
    <property type="protein sequence ID" value="AYO53360.1"/>
    <property type="molecule type" value="Genomic_DNA"/>
</dbReference>
<dbReference type="AlphaFoldDB" id="A0A3G2SZN5"/>
<dbReference type="Proteomes" id="UP000293863">
    <property type="component" value="Unassembled WGS sequence"/>
</dbReference>
<keyword evidence="1" id="KW-1133">Transmembrane helix</keyword>
<evidence type="ECO:0000313" key="2">
    <source>
        <dbReference type="EMBL" id="AYO53360.1"/>
    </source>
</evidence>
<accession>A0A3G2SZN5</accession>
<organism evidence="2 4">
    <name type="scientific">Acinetobacter wuhouensis</name>
    <dbReference type="NCBI Taxonomy" id="1879050"/>
    <lineage>
        <taxon>Bacteria</taxon>
        <taxon>Pseudomonadati</taxon>
        <taxon>Pseudomonadota</taxon>
        <taxon>Gammaproteobacteria</taxon>
        <taxon>Moraxellales</taxon>
        <taxon>Moraxellaceae</taxon>
        <taxon>Acinetobacter</taxon>
    </lineage>
</organism>
<evidence type="ECO:0000313" key="3">
    <source>
        <dbReference type="EMBL" id="RZG46626.1"/>
    </source>
</evidence>
<keyword evidence="1" id="KW-0472">Membrane</keyword>
<name>A0A3G2SZN5_9GAMM</name>
<evidence type="ECO:0000313" key="5">
    <source>
        <dbReference type="Proteomes" id="UP000293863"/>
    </source>
</evidence>
<dbReference type="EMBL" id="SGSQ01000011">
    <property type="protein sequence ID" value="RZG46626.1"/>
    <property type="molecule type" value="Genomic_DNA"/>
</dbReference>
<dbReference type="Proteomes" id="UP000279962">
    <property type="component" value="Chromosome"/>
</dbReference>
<keyword evidence="5" id="KW-1185">Reference proteome</keyword>
<evidence type="ECO:0000256" key="1">
    <source>
        <dbReference type="SAM" id="Phobius"/>
    </source>
</evidence>
<dbReference type="RefSeq" id="WP_087553908.1">
    <property type="nucleotide sequence ID" value="NZ_CP033133.1"/>
</dbReference>